<dbReference type="GO" id="GO:0031564">
    <property type="term" value="P:transcription antitermination"/>
    <property type="evidence" value="ECO:0007669"/>
    <property type="project" value="UniProtKB-KW"/>
</dbReference>
<dbReference type="SUPFAM" id="SSF48013">
    <property type="entry name" value="NusB-like"/>
    <property type="match status" value="1"/>
</dbReference>
<evidence type="ECO:0000256" key="2">
    <source>
        <dbReference type="ARBA" id="ARBA00022814"/>
    </source>
</evidence>
<dbReference type="AlphaFoldDB" id="A0A7M2RJ70"/>
<keyword evidence="3 6" id="KW-0694">RNA-binding</keyword>
<dbReference type="Gene3D" id="1.10.940.10">
    <property type="entry name" value="NusB-like"/>
    <property type="match status" value="1"/>
</dbReference>
<dbReference type="NCBIfam" id="TIGR01951">
    <property type="entry name" value="nusB"/>
    <property type="match status" value="1"/>
</dbReference>
<dbReference type="InterPro" id="IPR035926">
    <property type="entry name" value="NusB-like_sf"/>
</dbReference>
<dbReference type="InterPro" id="IPR006027">
    <property type="entry name" value="NusB_RsmB_TIM44"/>
</dbReference>
<dbReference type="EMBL" id="CP063304">
    <property type="protein sequence ID" value="QOV20044.1"/>
    <property type="molecule type" value="Genomic_DNA"/>
</dbReference>
<dbReference type="KEGG" id="bliq:INP51_03585"/>
<dbReference type="HAMAP" id="MF_00073">
    <property type="entry name" value="NusB"/>
    <property type="match status" value="1"/>
</dbReference>
<dbReference type="GO" id="GO:0005829">
    <property type="term" value="C:cytosol"/>
    <property type="evidence" value="ECO:0007669"/>
    <property type="project" value="TreeGrafter"/>
</dbReference>
<comment type="function">
    <text evidence="6">Involved in transcription antitermination. Required for transcription of ribosomal RNA (rRNA) genes. Binds specifically to the boxA antiterminator sequence of the ribosomal RNA (rrn) operons.</text>
</comment>
<evidence type="ECO:0000256" key="3">
    <source>
        <dbReference type="ARBA" id="ARBA00022884"/>
    </source>
</evidence>
<evidence type="ECO:0000256" key="5">
    <source>
        <dbReference type="ARBA" id="ARBA00023163"/>
    </source>
</evidence>
<dbReference type="GO" id="GO:0003723">
    <property type="term" value="F:RNA binding"/>
    <property type="evidence" value="ECO:0007669"/>
    <property type="project" value="UniProtKB-UniRule"/>
</dbReference>
<dbReference type="PANTHER" id="PTHR11078:SF3">
    <property type="entry name" value="ANTITERMINATION NUSB DOMAIN-CONTAINING PROTEIN"/>
    <property type="match status" value="1"/>
</dbReference>
<keyword evidence="9" id="KW-1185">Reference proteome</keyword>
<gene>
    <name evidence="6 8" type="primary">nusB</name>
    <name evidence="8" type="ORF">INP51_03585</name>
</gene>
<protein>
    <recommendedName>
        <fullName evidence="6">Transcription antitermination protein NusB</fullName>
    </recommendedName>
    <alternativeName>
        <fullName evidence="6">Antitermination factor NusB</fullName>
    </alternativeName>
</protein>
<keyword evidence="5 6" id="KW-0804">Transcription</keyword>
<accession>A0A7M2RJ70</accession>
<evidence type="ECO:0000259" key="7">
    <source>
        <dbReference type="Pfam" id="PF01029"/>
    </source>
</evidence>
<dbReference type="Proteomes" id="UP000593601">
    <property type="component" value="Chromosome"/>
</dbReference>
<dbReference type="Pfam" id="PF01029">
    <property type="entry name" value="NusB"/>
    <property type="match status" value="1"/>
</dbReference>
<comment type="similarity">
    <text evidence="1 6">Belongs to the NusB family.</text>
</comment>
<dbReference type="GO" id="GO:0006353">
    <property type="term" value="P:DNA-templated transcription termination"/>
    <property type="evidence" value="ECO:0007669"/>
    <property type="project" value="UniProtKB-UniRule"/>
</dbReference>
<reference evidence="8 9" key="1">
    <citation type="submission" date="2020-10" db="EMBL/GenBank/DDBJ databases">
        <title>Blautia liquoris sp.nov., isolated from the mud in a fermentation cellar used for the production of Chinese strong-flavoured liquor.</title>
        <authorList>
            <person name="Lu L."/>
        </authorList>
    </citation>
    <scope>NUCLEOTIDE SEQUENCE [LARGE SCALE GENOMIC DNA]</scope>
    <source>
        <strain evidence="8 9">LZLJ-3</strain>
    </source>
</reference>
<keyword evidence="4 6" id="KW-0805">Transcription regulation</keyword>
<evidence type="ECO:0000313" key="8">
    <source>
        <dbReference type="EMBL" id="QOV20044.1"/>
    </source>
</evidence>
<keyword evidence="2 6" id="KW-0889">Transcription antitermination</keyword>
<evidence type="ECO:0000313" key="9">
    <source>
        <dbReference type="Proteomes" id="UP000593601"/>
    </source>
</evidence>
<name>A0A7M2RJ70_9FIRM</name>
<sequence>MKRRELRESIFKLLFIDDFNSDDEMPEQVSLYMDTLDENYESTDAQDRSYIERKYEHIRDHREDIDQLIKKSATGWKLNRMSKVDLSILRLAIYEMIYDDEIPVKVAINEAVELAKRFGGDTSASFINGILGKVVRDRFPESPEEEL</sequence>
<organism evidence="8 9">
    <name type="scientific">Blautia liquoris</name>
    <dbReference type="NCBI Taxonomy" id="2779518"/>
    <lineage>
        <taxon>Bacteria</taxon>
        <taxon>Bacillati</taxon>
        <taxon>Bacillota</taxon>
        <taxon>Clostridia</taxon>
        <taxon>Lachnospirales</taxon>
        <taxon>Lachnospiraceae</taxon>
        <taxon>Blautia</taxon>
    </lineage>
</organism>
<evidence type="ECO:0000256" key="6">
    <source>
        <dbReference type="HAMAP-Rule" id="MF_00073"/>
    </source>
</evidence>
<dbReference type="InterPro" id="IPR011605">
    <property type="entry name" value="NusB_fam"/>
</dbReference>
<dbReference type="PANTHER" id="PTHR11078">
    <property type="entry name" value="N UTILIZATION SUBSTANCE PROTEIN B-RELATED"/>
    <property type="match status" value="1"/>
</dbReference>
<evidence type="ECO:0000256" key="1">
    <source>
        <dbReference type="ARBA" id="ARBA00005952"/>
    </source>
</evidence>
<feature type="domain" description="NusB/RsmB/TIM44" evidence="7">
    <location>
        <begin position="5"/>
        <end position="136"/>
    </location>
</feature>
<evidence type="ECO:0000256" key="4">
    <source>
        <dbReference type="ARBA" id="ARBA00023015"/>
    </source>
</evidence>
<proteinExistence type="inferred from homology"/>
<dbReference type="RefSeq" id="WP_193736364.1">
    <property type="nucleotide sequence ID" value="NZ_CP063304.1"/>
</dbReference>